<name>A0AAN9Y0Y4_9HEMI</name>
<reference evidence="2 3" key="1">
    <citation type="submission" date="2024-03" db="EMBL/GenBank/DDBJ databases">
        <title>Adaptation during the transition from Ophiocordyceps entomopathogen to insect associate is accompanied by gene loss and intensified selection.</title>
        <authorList>
            <person name="Ward C.M."/>
            <person name="Onetto C.A."/>
            <person name="Borneman A.R."/>
        </authorList>
    </citation>
    <scope>NUCLEOTIDE SEQUENCE [LARGE SCALE GENOMIC DNA]</scope>
    <source>
        <strain evidence="2">AWRI1</strain>
        <tissue evidence="2">Single Adult Female</tissue>
    </source>
</reference>
<evidence type="ECO:0000313" key="2">
    <source>
        <dbReference type="EMBL" id="KAK7580347.1"/>
    </source>
</evidence>
<evidence type="ECO:0000313" key="3">
    <source>
        <dbReference type="Proteomes" id="UP001367676"/>
    </source>
</evidence>
<keyword evidence="3" id="KW-1185">Reference proteome</keyword>
<comment type="caution">
    <text evidence="2">The sequence shown here is derived from an EMBL/GenBank/DDBJ whole genome shotgun (WGS) entry which is preliminary data.</text>
</comment>
<gene>
    <name evidence="2" type="ORF">V9T40_000976</name>
</gene>
<proteinExistence type="predicted"/>
<protein>
    <submittedName>
        <fullName evidence="2">Uncharacterized protein</fullName>
    </submittedName>
</protein>
<organism evidence="2 3">
    <name type="scientific">Parthenolecanium corni</name>
    <dbReference type="NCBI Taxonomy" id="536013"/>
    <lineage>
        <taxon>Eukaryota</taxon>
        <taxon>Metazoa</taxon>
        <taxon>Ecdysozoa</taxon>
        <taxon>Arthropoda</taxon>
        <taxon>Hexapoda</taxon>
        <taxon>Insecta</taxon>
        <taxon>Pterygota</taxon>
        <taxon>Neoptera</taxon>
        <taxon>Paraneoptera</taxon>
        <taxon>Hemiptera</taxon>
        <taxon>Sternorrhyncha</taxon>
        <taxon>Coccoidea</taxon>
        <taxon>Coccidae</taxon>
        <taxon>Parthenolecanium</taxon>
    </lineage>
</organism>
<feature type="compositionally biased region" description="Basic and acidic residues" evidence="1">
    <location>
        <begin position="138"/>
        <end position="147"/>
    </location>
</feature>
<dbReference type="EMBL" id="JBBCAQ010000034">
    <property type="protein sequence ID" value="KAK7580347.1"/>
    <property type="molecule type" value="Genomic_DNA"/>
</dbReference>
<accession>A0AAN9Y0Y4</accession>
<sequence>MILLKLSVKHIFTKTNTLCSLDDESRKKLCAEVAKACYTELEKVALEDILKVLNKPTECDKYQFITPLLKKQACWSRKKRMFICKPFTVNEIPIADFFLSAAGIRNAVMVFNQPRENSKIIQLTRLVKDLSYQEEIAESKEGKEQNKTKFARTSNEDEQ</sequence>
<dbReference type="Proteomes" id="UP001367676">
    <property type="component" value="Unassembled WGS sequence"/>
</dbReference>
<evidence type="ECO:0000256" key="1">
    <source>
        <dbReference type="SAM" id="MobiDB-lite"/>
    </source>
</evidence>
<feature type="region of interest" description="Disordered" evidence="1">
    <location>
        <begin position="138"/>
        <end position="159"/>
    </location>
</feature>
<dbReference type="AlphaFoldDB" id="A0AAN9Y0Y4"/>